<dbReference type="AlphaFoldDB" id="A0A163IRJ6"/>
<evidence type="ECO:0000259" key="3">
    <source>
        <dbReference type="PROSITE" id="PS50181"/>
    </source>
</evidence>
<evidence type="ECO:0000256" key="2">
    <source>
        <dbReference type="SAM" id="SignalP"/>
    </source>
</evidence>
<feature type="domain" description="DUSP" evidence="5">
    <location>
        <begin position="231"/>
        <end position="334"/>
    </location>
</feature>
<sequence length="344" mass="39813">MLTNLPNEIFFLILCQLPSTQLFPILSTCHKFYSLTVEHNNEAFWRCLVYTKYKLSYRHPSLSWYQLAISDTVGQMCPHLDARSHDPWHQPDPDRFFSQLGFVFSHLFKLRHHPAGDPPSGICCSSAYQTFGICLNSGCNVAGCGDVFFEPQKHPGHIYQHHQSTKHSVVLKISDLTFIELWCYACNRPLGYWGSGERNSLPASEEFMVRQWIQYITWSLNTRAMDSSFTAHHYLRRQWEQRLLLSKAQPPRFLLDSRWFYAWVHYLSTPTADPPSFPAQHRLFLKQGLSSANESLINPSLKLNRHFVLVSCQLYCYIQRIYGIDGPTIHKGTVALHTDITIIS</sequence>
<evidence type="ECO:0000259" key="4">
    <source>
        <dbReference type="PROSITE" id="PS50271"/>
    </source>
</evidence>
<dbReference type="Pfam" id="PF12937">
    <property type="entry name" value="F-box-like"/>
    <property type="match status" value="1"/>
</dbReference>
<dbReference type="OrthoDB" id="722566at2759"/>
<keyword evidence="1" id="KW-0479">Metal-binding</keyword>
<dbReference type="OMA" id="CGDVFFE"/>
<feature type="signal peptide" evidence="2">
    <location>
        <begin position="1"/>
        <end position="22"/>
    </location>
</feature>
<evidence type="ECO:0000313" key="6">
    <source>
        <dbReference type="EMBL" id="SAL94922.1"/>
    </source>
</evidence>
<dbReference type="Pfam" id="PF06337">
    <property type="entry name" value="DUSP"/>
    <property type="match status" value="1"/>
</dbReference>
<dbReference type="EMBL" id="LT550056">
    <property type="protein sequence ID" value="SAL94922.1"/>
    <property type="molecule type" value="Genomic_DNA"/>
</dbReference>
<keyword evidence="1" id="KW-0863">Zinc-finger</keyword>
<name>A0A163IRJ6_ABSGL</name>
<dbReference type="InterPro" id="IPR001810">
    <property type="entry name" value="F-box_dom"/>
</dbReference>
<dbReference type="GO" id="GO:0004843">
    <property type="term" value="F:cysteine-type deubiquitinase activity"/>
    <property type="evidence" value="ECO:0007669"/>
    <property type="project" value="InterPro"/>
</dbReference>
<keyword evidence="2" id="KW-0732">Signal</keyword>
<evidence type="ECO:0000259" key="5">
    <source>
        <dbReference type="PROSITE" id="PS51283"/>
    </source>
</evidence>
<dbReference type="Pfam" id="PF02148">
    <property type="entry name" value="zf-UBP"/>
    <property type="match status" value="1"/>
</dbReference>
<evidence type="ECO:0000256" key="1">
    <source>
        <dbReference type="PROSITE-ProRule" id="PRU00502"/>
    </source>
</evidence>
<dbReference type="InterPro" id="IPR035927">
    <property type="entry name" value="DUSP-like_sf"/>
</dbReference>
<gene>
    <name evidence="6" type="primary">ABSGL_00216.1 scaffold 367</name>
</gene>
<dbReference type="SUPFAM" id="SSF81383">
    <property type="entry name" value="F-box domain"/>
    <property type="match status" value="1"/>
</dbReference>
<feature type="domain" description="UBP-type" evidence="4">
    <location>
        <begin position="75"/>
        <end position="211"/>
    </location>
</feature>
<accession>A0A163IRJ6</accession>
<proteinExistence type="predicted"/>
<organism evidence="6">
    <name type="scientific">Absidia glauca</name>
    <name type="common">Pin mould</name>
    <dbReference type="NCBI Taxonomy" id="4829"/>
    <lineage>
        <taxon>Eukaryota</taxon>
        <taxon>Fungi</taxon>
        <taxon>Fungi incertae sedis</taxon>
        <taxon>Mucoromycota</taxon>
        <taxon>Mucoromycotina</taxon>
        <taxon>Mucoromycetes</taxon>
        <taxon>Mucorales</taxon>
        <taxon>Cunninghamellaceae</taxon>
        <taxon>Absidia</taxon>
    </lineage>
</organism>
<dbReference type="SUPFAM" id="SSF57850">
    <property type="entry name" value="RING/U-box"/>
    <property type="match status" value="1"/>
</dbReference>
<dbReference type="STRING" id="4829.A0A163IRJ6"/>
<dbReference type="PROSITE" id="PS50271">
    <property type="entry name" value="ZF_UBP"/>
    <property type="match status" value="1"/>
</dbReference>
<protein>
    <recommendedName>
        <fullName evidence="8">F-box domain-containing protein</fullName>
    </recommendedName>
</protein>
<dbReference type="Gene3D" id="3.30.2230.10">
    <property type="entry name" value="DUSP-like"/>
    <property type="match status" value="1"/>
</dbReference>
<reference evidence="6" key="1">
    <citation type="submission" date="2016-04" db="EMBL/GenBank/DDBJ databases">
        <authorList>
            <person name="Evans L.H."/>
            <person name="Alamgir A."/>
            <person name="Owens N."/>
            <person name="Weber N.D."/>
            <person name="Virtaneva K."/>
            <person name="Barbian K."/>
            <person name="Babar A."/>
            <person name="Rosenke K."/>
        </authorList>
    </citation>
    <scope>NUCLEOTIDE SEQUENCE [LARGE SCALE GENOMIC DNA]</scope>
    <source>
        <strain evidence="6">CBS 101.48</strain>
    </source>
</reference>
<evidence type="ECO:0008006" key="8">
    <source>
        <dbReference type="Google" id="ProtNLM"/>
    </source>
</evidence>
<evidence type="ECO:0000313" key="7">
    <source>
        <dbReference type="Proteomes" id="UP000078561"/>
    </source>
</evidence>
<dbReference type="PROSITE" id="PS50181">
    <property type="entry name" value="FBOX"/>
    <property type="match status" value="1"/>
</dbReference>
<feature type="domain" description="F-box" evidence="3">
    <location>
        <begin position="1"/>
        <end position="48"/>
    </location>
</feature>
<dbReference type="InterPro" id="IPR001607">
    <property type="entry name" value="Znf_UBP"/>
</dbReference>
<dbReference type="InterPro" id="IPR006615">
    <property type="entry name" value="Pept_C19_DUSP"/>
</dbReference>
<dbReference type="InterPro" id="IPR013083">
    <property type="entry name" value="Znf_RING/FYVE/PHD"/>
</dbReference>
<dbReference type="Gene3D" id="3.30.40.10">
    <property type="entry name" value="Zinc/RING finger domain, C3HC4 (zinc finger)"/>
    <property type="match status" value="1"/>
</dbReference>
<dbReference type="InterPro" id="IPR036047">
    <property type="entry name" value="F-box-like_dom_sf"/>
</dbReference>
<dbReference type="GO" id="GO:0008270">
    <property type="term" value="F:zinc ion binding"/>
    <property type="evidence" value="ECO:0007669"/>
    <property type="project" value="UniProtKB-KW"/>
</dbReference>
<dbReference type="InParanoid" id="A0A163IRJ6"/>
<dbReference type="SUPFAM" id="SSF143791">
    <property type="entry name" value="DUSP-like"/>
    <property type="match status" value="1"/>
</dbReference>
<keyword evidence="7" id="KW-1185">Reference proteome</keyword>
<feature type="chain" id="PRO_5007843153" description="F-box domain-containing protein" evidence="2">
    <location>
        <begin position="23"/>
        <end position="344"/>
    </location>
</feature>
<dbReference type="Proteomes" id="UP000078561">
    <property type="component" value="Unassembled WGS sequence"/>
</dbReference>
<dbReference type="PROSITE" id="PS51283">
    <property type="entry name" value="DUSP"/>
    <property type="match status" value="1"/>
</dbReference>
<keyword evidence="1" id="KW-0862">Zinc</keyword>